<dbReference type="GO" id="GO:0016747">
    <property type="term" value="F:acyltransferase activity, transferring groups other than amino-acyl groups"/>
    <property type="evidence" value="ECO:0007669"/>
    <property type="project" value="InterPro"/>
</dbReference>
<evidence type="ECO:0000259" key="1">
    <source>
        <dbReference type="PROSITE" id="PS51186"/>
    </source>
</evidence>
<dbReference type="PROSITE" id="PS51186">
    <property type="entry name" value="GNAT"/>
    <property type="match status" value="1"/>
</dbReference>
<dbReference type="SUPFAM" id="SSF55729">
    <property type="entry name" value="Acyl-CoA N-acyltransferases (Nat)"/>
    <property type="match status" value="1"/>
</dbReference>
<gene>
    <name evidence="3" type="ORF">A9J31_14485</name>
</gene>
<dbReference type="InterPro" id="IPR031165">
    <property type="entry name" value="GNAT_YJDJ"/>
</dbReference>
<evidence type="ECO:0000313" key="4">
    <source>
        <dbReference type="Proteomes" id="UP000185753"/>
    </source>
</evidence>
<keyword evidence="3" id="KW-0808">Transferase</keyword>
<dbReference type="AlphaFoldDB" id="A0A1A7RF31"/>
<dbReference type="PANTHER" id="PTHR31435:SF10">
    <property type="entry name" value="BSR4717 PROTEIN"/>
    <property type="match status" value="1"/>
</dbReference>
<evidence type="ECO:0000313" key="3">
    <source>
        <dbReference type="EMBL" id="OBX29287.1"/>
    </source>
</evidence>
<dbReference type="Proteomes" id="UP000185753">
    <property type="component" value="Unassembled WGS sequence"/>
</dbReference>
<dbReference type="Gene3D" id="3.40.630.30">
    <property type="match status" value="1"/>
</dbReference>
<dbReference type="Pfam" id="PF14542">
    <property type="entry name" value="Acetyltransf_CG"/>
    <property type="match status" value="1"/>
</dbReference>
<dbReference type="OrthoDB" id="9800945at2"/>
<dbReference type="CDD" id="cd04301">
    <property type="entry name" value="NAT_SF"/>
    <property type="match status" value="1"/>
</dbReference>
<dbReference type="EMBL" id="LZDS01000011">
    <property type="protein sequence ID" value="OBX29287.1"/>
    <property type="molecule type" value="Genomic_DNA"/>
</dbReference>
<dbReference type="STRING" id="1443941.A9J31_14485"/>
<feature type="domain" description="N-acetyltransferase" evidence="1">
    <location>
        <begin position="1"/>
        <end position="93"/>
    </location>
</feature>
<keyword evidence="4" id="KW-1185">Reference proteome</keyword>
<sequence>MFVQQQDDQNKGAFFIEQDGERLAEMTYSWAGEDKFIIDHTDVSDSLRGQGVGRHLLDAAVNFAREKQVKIIPLCPFAKSVFDKDESIRDVLR</sequence>
<accession>A0A1A7RF31</accession>
<name>A0A1A7RF31_9GAMM</name>
<protein>
    <submittedName>
        <fullName evidence="3">Acyl-CoA acyltransferase</fullName>
    </submittedName>
</protein>
<dbReference type="InterPro" id="IPR045057">
    <property type="entry name" value="Gcn5-rel_NAT"/>
</dbReference>
<dbReference type="InterPro" id="IPR000182">
    <property type="entry name" value="GNAT_dom"/>
</dbReference>
<organism evidence="3 4">
    <name type="scientific">Acinetobacter gandensis</name>
    <dbReference type="NCBI Taxonomy" id="1443941"/>
    <lineage>
        <taxon>Bacteria</taxon>
        <taxon>Pseudomonadati</taxon>
        <taxon>Pseudomonadota</taxon>
        <taxon>Gammaproteobacteria</taxon>
        <taxon>Moraxellales</taxon>
        <taxon>Moraxellaceae</taxon>
        <taxon>Acinetobacter</taxon>
    </lineage>
</organism>
<dbReference type="InterPro" id="IPR016181">
    <property type="entry name" value="Acyl_CoA_acyltransferase"/>
</dbReference>
<comment type="caution">
    <text evidence="3">The sequence shown here is derived from an EMBL/GenBank/DDBJ whole genome shotgun (WGS) entry which is preliminary data.</text>
</comment>
<dbReference type="PANTHER" id="PTHR31435">
    <property type="entry name" value="PROTEIN NATD1"/>
    <property type="match status" value="1"/>
</dbReference>
<feature type="domain" description="N-acetyltransferase" evidence="2">
    <location>
        <begin position="6"/>
        <end position="93"/>
    </location>
</feature>
<reference evidence="4" key="1">
    <citation type="submission" date="2016-06" db="EMBL/GenBank/DDBJ databases">
        <authorList>
            <person name="Radolfova-Krizova L."/>
            <person name="Nemec A."/>
        </authorList>
    </citation>
    <scope>NUCLEOTIDE SEQUENCE [LARGE SCALE GENOMIC DNA]</scope>
    <source>
        <strain evidence="4">ANC 4275</strain>
    </source>
</reference>
<dbReference type="PROSITE" id="PS51729">
    <property type="entry name" value="GNAT_YJDJ"/>
    <property type="match status" value="1"/>
</dbReference>
<evidence type="ECO:0000259" key="2">
    <source>
        <dbReference type="PROSITE" id="PS51729"/>
    </source>
</evidence>
<keyword evidence="3" id="KW-0012">Acyltransferase</keyword>
<dbReference type="RefSeq" id="WP_067762846.1">
    <property type="nucleotide sequence ID" value="NZ_LZDS01000011.1"/>
</dbReference>
<proteinExistence type="predicted"/>